<dbReference type="AlphaFoldDB" id="A0A6M0SQX2"/>
<feature type="domain" description="ATP-grasp" evidence="2">
    <location>
        <begin position="118"/>
        <end position="293"/>
    </location>
</feature>
<dbReference type="InterPro" id="IPR048764">
    <property type="entry name" value="PylC_N"/>
</dbReference>
<organism evidence="3 4">
    <name type="scientific">Clostridium botulinum</name>
    <dbReference type="NCBI Taxonomy" id="1491"/>
    <lineage>
        <taxon>Bacteria</taxon>
        <taxon>Bacillati</taxon>
        <taxon>Bacillota</taxon>
        <taxon>Clostridia</taxon>
        <taxon>Eubacteriales</taxon>
        <taxon>Clostridiaceae</taxon>
        <taxon>Clostridium</taxon>
    </lineage>
</organism>
<dbReference type="InterPro" id="IPR003806">
    <property type="entry name" value="ATP-grasp_PylC-type"/>
</dbReference>
<dbReference type="EMBL" id="SGKU01000022">
    <property type="protein sequence ID" value="NFA42794.1"/>
    <property type="molecule type" value="Genomic_DNA"/>
</dbReference>
<dbReference type="InterPro" id="IPR011761">
    <property type="entry name" value="ATP-grasp"/>
</dbReference>
<evidence type="ECO:0000313" key="3">
    <source>
        <dbReference type="EMBL" id="NFA42794.1"/>
    </source>
</evidence>
<dbReference type="SUPFAM" id="SSF56059">
    <property type="entry name" value="Glutathione synthetase ATP-binding domain-like"/>
    <property type="match status" value="1"/>
</dbReference>
<keyword evidence="1" id="KW-0547">Nucleotide-binding</keyword>
<dbReference type="Proteomes" id="UP000472355">
    <property type="component" value="Unassembled WGS sequence"/>
</dbReference>
<sequence length="321" mass="36858">MSNILVTAIGSFSGNTVIKELKKNGHFIIGCDIHPEKWIMESNEVDIFVQAPYYSSENYVEFIQKICKENKIEFVFPLTDPEVEILSKYKEKFKIIGITVCTSDTKTISLCKDKYTLYTYLKQNKLCNTIETYLLSEINIEKCTFPLFSKPRNGRSSENCMVINDRIDYEYLCKKDTEQKFIAQPYIKGTVITVDVVRNCVSTKVECVARRELIRTKSGAGITVEIIKNNKLEKICINIANSLNIIGAVNIEFIESDNGEYYFLEVNPRFSAGIAFTETAGYPIVMQHLNCFINNKDFINVNINKLLICKKYEEHIIENIL</sequence>
<keyword evidence="1" id="KW-0067">ATP-binding</keyword>
<gene>
    <name evidence="3" type="ORF">EXM65_09465</name>
</gene>
<name>A0A6M0SQX2_CLOBO</name>
<dbReference type="GO" id="GO:0046872">
    <property type="term" value="F:metal ion binding"/>
    <property type="evidence" value="ECO:0007669"/>
    <property type="project" value="InterPro"/>
</dbReference>
<reference evidence="3 4" key="1">
    <citation type="submission" date="2019-02" db="EMBL/GenBank/DDBJ databases">
        <title>Genome sequencing of Clostridium botulinum clinical isolates.</title>
        <authorList>
            <person name="Brunt J."/>
            <person name="Van Vliet A.H.M."/>
            <person name="Stringer S.C."/>
            <person name="Grant K.A."/>
            <person name="Carter A.C."/>
            <person name="Peck M.W."/>
        </authorList>
    </citation>
    <scope>NUCLEOTIDE SEQUENCE [LARGE SCALE GENOMIC DNA]</scope>
    <source>
        <strain evidence="3 4">H113700579</strain>
    </source>
</reference>
<dbReference type="Gene3D" id="3.30.470.20">
    <property type="entry name" value="ATP-grasp fold, B domain"/>
    <property type="match status" value="1"/>
</dbReference>
<dbReference type="Gene3D" id="3.40.50.20">
    <property type="match status" value="1"/>
</dbReference>
<protein>
    <submittedName>
        <fullName evidence="3">ATP-grasp domain-containing protein</fullName>
    </submittedName>
</protein>
<accession>A0A6M0SQX2</accession>
<dbReference type="PROSITE" id="PS50975">
    <property type="entry name" value="ATP_GRASP"/>
    <property type="match status" value="1"/>
</dbReference>
<evidence type="ECO:0000259" key="2">
    <source>
        <dbReference type="PROSITE" id="PS50975"/>
    </source>
</evidence>
<evidence type="ECO:0000256" key="1">
    <source>
        <dbReference type="PROSITE-ProRule" id="PRU00409"/>
    </source>
</evidence>
<evidence type="ECO:0000313" key="4">
    <source>
        <dbReference type="Proteomes" id="UP000472355"/>
    </source>
</evidence>
<dbReference type="Pfam" id="PF02655">
    <property type="entry name" value="ATP-grasp_3"/>
    <property type="match status" value="1"/>
</dbReference>
<proteinExistence type="predicted"/>
<comment type="caution">
    <text evidence="3">The sequence shown here is derived from an EMBL/GenBank/DDBJ whole genome shotgun (WGS) entry which is preliminary data.</text>
</comment>
<dbReference type="GO" id="GO:0005524">
    <property type="term" value="F:ATP binding"/>
    <property type="evidence" value="ECO:0007669"/>
    <property type="project" value="UniProtKB-UniRule"/>
</dbReference>
<dbReference type="Pfam" id="PF21360">
    <property type="entry name" value="PylC-like_N"/>
    <property type="match status" value="1"/>
</dbReference>